<evidence type="ECO:0000313" key="2">
    <source>
        <dbReference type="EnsemblPlants" id="AET4Gv20850500.26"/>
    </source>
</evidence>
<reference evidence="2" key="3">
    <citation type="journal article" date="2017" name="Nature">
        <title>Genome sequence of the progenitor of the wheat D genome Aegilops tauschii.</title>
        <authorList>
            <person name="Luo M.C."/>
            <person name="Gu Y.Q."/>
            <person name="Puiu D."/>
            <person name="Wang H."/>
            <person name="Twardziok S.O."/>
            <person name="Deal K.R."/>
            <person name="Huo N."/>
            <person name="Zhu T."/>
            <person name="Wang L."/>
            <person name="Wang Y."/>
            <person name="McGuire P.E."/>
            <person name="Liu S."/>
            <person name="Long H."/>
            <person name="Ramasamy R.K."/>
            <person name="Rodriguez J.C."/>
            <person name="Van S.L."/>
            <person name="Yuan L."/>
            <person name="Wang Z."/>
            <person name="Xia Z."/>
            <person name="Xiao L."/>
            <person name="Anderson O.D."/>
            <person name="Ouyang S."/>
            <person name="Liang Y."/>
            <person name="Zimin A.V."/>
            <person name="Pertea G."/>
            <person name="Qi P."/>
            <person name="Bennetzen J.L."/>
            <person name="Dai X."/>
            <person name="Dawson M.W."/>
            <person name="Muller H.G."/>
            <person name="Kugler K."/>
            <person name="Rivarola-Duarte L."/>
            <person name="Spannagl M."/>
            <person name="Mayer K.F.X."/>
            <person name="Lu F.H."/>
            <person name="Bevan M.W."/>
            <person name="Leroy P."/>
            <person name="Li P."/>
            <person name="You F.M."/>
            <person name="Sun Q."/>
            <person name="Liu Z."/>
            <person name="Lyons E."/>
            <person name="Wicker T."/>
            <person name="Salzberg S.L."/>
            <person name="Devos K.M."/>
            <person name="Dvorak J."/>
        </authorList>
    </citation>
    <scope>NUCLEOTIDE SEQUENCE [LARGE SCALE GENOMIC DNA]</scope>
    <source>
        <strain evidence="2">cv. AL8/78</strain>
    </source>
</reference>
<evidence type="ECO:0000256" key="1">
    <source>
        <dbReference type="SAM" id="MobiDB-lite"/>
    </source>
</evidence>
<keyword evidence="3" id="KW-1185">Reference proteome</keyword>
<accession>A0A453JAT0</accession>
<evidence type="ECO:0000313" key="3">
    <source>
        <dbReference type="Proteomes" id="UP000015105"/>
    </source>
</evidence>
<name>A0A453JAT0_AEGTS</name>
<sequence>MRKKKKLRHAKQRKLSLAANGYKYLTTLFAPSKETEFQQRKVRSAFFPHHGCHVVSDHRSPPSHAPTRALLRHQVPTHRQRLP</sequence>
<reference evidence="3" key="1">
    <citation type="journal article" date="2014" name="Science">
        <title>Ancient hybridizations among the ancestral genomes of bread wheat.</title>
        <authorList>
            <consortium name="International Wheat Genome Sequencing Consortium,"/>
            <person name="Marcussen T."/>
            <person name="Sandve S.R."/>
            <person name="Heier L."/>
            <person name="Spannagl M."/>
            <person name="Pfeifer M."/>
            <person name="Jakobsen K.S."/>
            <person name="Wulff B.B."/>
            <person name="Steuernagel B."/>
            <person name="Mayer K.F."/>
            <person name="Olsen O.A."/>
        </authorList>
    </citation>
    <scope>NUCLEOTIDE SEQUENCE [LARGE SCALE GENOMIC DNA]</scope>
    <source>
        <strain evidence="3">cv. AL8/78</strain>
    </source>
</reference>
<reference evidence="3" key="2">
    <citation type="journal article" date="2017" name="Nat. Plants">
        <title>The Aegilops tauschii genome reveals multiple impacts of transposons.</title>
        <authorList>
            <person name="Zhao G."/>
            <person name="Zou C."/>
            <person name="Li K."/>
            <person name="Wang K."/>
            <person name="Li T."/>
            <person name="Gao L."/>
            <person name="Zhang X."/>
            <person name="Wang H."/>
            <person name="Yang Z."/>
            <person name="Liu X."/>
            <person name="Jiang W."/>
            <person name="Mao L."/>
            <person name="Kong X."/>
            <person name="Jiao Y."/>
            <person name="Jia J."/>
        </authorList>
    </citation>
    <scope>NUCLEOTIDE SEQUENCE [LARGE SCALE GENOMIC DNA]</scope>
    <source>
        <strain evidence="3">cv. AL8/78</strain>
    </source>
</reference>
<proteinExistence type="predicted"/>
<organism evidence="2 3">
    <name type="scientific">Aegilops tauschii subsp. strangulata</name>
    <name type="common">Goatgrass</name>
    <dbReference type="NCBI Taxonomy" id="200361"/>
    <lineage>
        <taxon>Eukaryota</taxon>
        <taxon>Viridiplantae</taxon>
        <taxon>Streptophyta</taxon>
        <taxon>Embryophyta</taxon>
        <taxon>Tracheophyta</taxon>
        <taxon>Spermatophyta</taxon>
        <taxon>Magnoliopsida</taxon>
        <taxon>Liliopsida</taxon>
        <taxon>Poales</taxon>
        <taxon>Poaceae</taxon>
        <taxon>BOP clade</taxon>
        <taxon>Pooideae</taxon>
        <taxon>Triticodae</taxon>
        <taxon>Triticeae</taxon>
        <taxon>Triticinae</taxon>
        <taxon>Aegilops</taxon>
    </lineage>
</organism>
<dbReference type="Gramene" id="AET4Gv20850500.26">
    <property type="protein sequence ID" value="AET4Gv20850500.26"/>
    <property type="gene ID" value="AET4Gv20850500"/>
</dbReference>
<dbReference type="Proteomes" id="UP000015105">
    <property type="component" value="Chromosome 4D"/>
</dbReference>
<reference evidence="2" key="4">
    <citation type="submission" date="2019-03" db="UniProtKB">
        <authorList>
            <consortium name="EnsemblPlants"/>
        </authorList>
    </citation>
    <scope>IDENTIFICATION</scope>
</reference>
<dbReference type="EnsemblPlants" id="AET4Gv20850500.26">
    <property type="protein sequence ID" value="AET4Gv20850500.26"/>
    <property type="gene ID" value="AET4Gv20850500"/>
</dbReference>
<dbReference type="AlphaFoldDB" id="A0A453JAT0"/>
<feature type="region of interest" description="Disordered" evidence="1">
    <location>
        <begin position="53"/>
        <end position="83"/>
    </location>
</feature>
<reference evidence="2" key="5">
    <citation type="journal article" date="2021" name="G3 (Bethesda)">
        <title>Aegilops tauschii genome assembly Aet v5.0 features greater sequence contiguity and improved annotation.</title>
        <authorList>
            <person name="Wang L."/>
            <person name="Zhu T."/>
            <person name="Rodriguez J.C."/>
            <person name="Deal K.R."/>
            <person name="Dubcovsky J."/>
            <person name="McGuire P.E."/>
            <person name="Lux T."/>
            <person name="Spannagl M."/>
            <person name="Mayer K.F.X."/>
            <person name="Baldrich P."/>
            <person name="Meyers B.C."/>
            <person name="Huo N."/>
            <person name="Gu Y.Q."/>
            <person name="Zhou H."/>
            <person name="Devos K.M."/>
            <person name="Bennetzen J.L."/>
            <person name="Unver T."/>
            <person name="Budak H."/>
            <person name="Gulick P.J."/>
            <person name="Galiba G."/>
            <person name="Kalapos B."/>
            <person name="Nelson D.R."/>
            <person name="Li P."/>
            <person name="You F.M."/>
            <person name="Luo M.C."/>
            <person name="Dvorak J."/>
        </authorList>
    </citation>
    <scope>NUCLEOTIDE SEQUENCE [LARGE SCALE GENOMIC DNA]</scope>
    <source>
        <strain evidence="2">cv. AL8/78</strain>
    </source>
</reference>
<protein>
    <submittedName>
        <fullName evidence="2">Uncharacterized protein</fullName>
    </submittedName>
</protein>